<dbReference type="Gene3D" id="3.40.50.970">
    <property type="match status" value="2"/>
</dbReference>
<proteinExistence type="inferred from homology"/>
<keyword evidence="6" id="KW-0285">Flavoprotein</keyword>
<dbReference type="FunFam" id="3.40.50.970:FF:000007">
    <property type="entry name" value="Acetolactate synthase"/>
    <property type="match status" value="1"/>
</dbReference>
<evidence type="ECO:0000256" key="13">
    <source>
        <dbReference type="ARBA" id="ARBA00048670"/>
    </source>
</evidence>
<evidence type="ECO:0000259" key="15">
    <source>
        <dbReference type="Pfam" id="PF00205"/>
    </source>
</evidence>
<comment type="cofactor">
    <cofactor evidence="14">
        <name>thiamine diphosphate</name>
        <dbReference type="ChEBI" id="CHEBI:58937"/>
    </cofactor>
    <text evidence="14">Binds 1 thiamine pyrophosphate per subunit.</text>
</comment>
<dbReference type="PANTHER" id="PTHR18968">
    <property type="entry name" value="THIAMINE PYROPHOSPHATE ENZYMES"/>
    <property type="match status" value="1"/>
</dbReference>
<dbReference type="GO" id="GO:0000287">
    <property type="term" value="F:magnesium ion binding"/>
    <property type="evidence" value="ECO:0007669"/>
    <property type="project" value="UniProtKB-UniRule"/>
</dbReference>
<accession>A0A1W1Y0U6</accession>
<dbReference type="FunFam" id="3.40.50.1220:FF:000008">
    <property type="entry name" value="Acetolactate synthase"/>
    <property type="match status" value="1"/>
</dbReference>
<dbReference type="InterPro" id="IPR012001">
    <property type="entry name" value="Thiamin_PyroP_enz_TPP-bd_dom"/>
</dbReference>
<evidence type="ECO:0000256" key="10">
    <source>
        <dbReference type="ARBA" id="ARBA00022842"/>
    </source>
</evidence>
<feature type="domain" description="Thiamine pyrophosphate enzyme central" evidence="15">
    <location>
        <begin position="193"/>
        <end position="329"/>
    </location>
</feature>
<dbReference type="InterPro" id="IPR029035">
    <property type="entry name" value="DHS-like_NAD/FAD-binding_dom"/>
</dbReference>
<comment type="catalytic activity">
    <reaction evidence="13 14">
        <text>2 pyruvate + H(+) = (2S)-2-acetolactate + CO2</text>
        <dbReference type="Rhea" id="RHEA:25249"/>
        <dbReference type="ChEBI" id="CHEBI:15361"/>
        <dbReference type="ChEBI" id="CHEBI:15378"/>
        <dbReference type="ChEBI" id="CHEBI:16526"/>
        <dbReference type="ChEBI" id="CHEBI:58476"/>
        <dbReference type="EC" id="2.2.1.6"/>
    </reaction>
</comment>
<dbReference type="OrthoDB" id="2254214at2"/>
<dbReference type="FunFam" id="3.40.50.970:FF:000016">
    <property type="entry name" value="Acetolactate synthase"/>
    <property type="match status" value="1"/>
</dbReference>
<keyword evidence="8 14" id="KW-0479">Metal-binding</keyword>
<dbReference type="AlphaFoldDB" id="A0A1W1Y0U6"/>
<dbReference type="RefSeq" id="WP_084093070.1">
    <property type="nucleotide sequence ID" value="NZ_FWXD01000046.1"/>
</dbReference>
<evidence type="ECO:0000313" key="18">
    <source>
        <dbReference type="EMBL" id="SMC29819.1"/>
    </source>
</evidence>
<dbReference type="GO" id="GO:0009099">
    <property type="term" value="P:L-valine biosynthetic process"/>
    <property type="evidence" value="ECO:0007669"/>
    <property type="project" value="UniProtKB-UniPathway"/>
</dbReference>
<dbReference type="CDD" id="cd07035">
    <property type="entry name" value="TPP_PYR_POX_like"/>
    <property type="match status" value="1"/>
</dbReference>
<dbReference type="GO" id="GO:0030976">
    <property type="term" value="F:thiamine pyrophosphate binding"/>
    <property type="evidence" value="ECO:0007669"/>
    <property type="project" value="UniProtKB-UniRule"/>
</dbReference>
<evidence type="ECO:0000256" key="9">
    <source>
        <dbReference type="ARBA" id="ARBA00022827"/>
    </source>
</evidence>
<keyword evidence="5 14" id="KW-0028">Amino-acid biosynthesis</keyword>
<dbReference type="GO" id="GO:0003984">
    <property type="term" value="F:acetolactate synthase activity"/>
    <property type="evidence" value="ECO:0007669"/>
    <property type="project" value="UniProtKB-EC"/>
</dbReference>
<evidence type="ECO:0000256" key="11">
    <source>
        <dbReference type="ARBA" id="ARBA00023052"/>
    </source>
</evidence>
<dbReference type="SUPFAM" id="SSF52518">
    <property type="entry name" value="Thiamin diphosphate-binding fold (THDP-binding)"/>
    <property type="match status" value="2"/>
</dbReference>
<evidence type="ECO:0000256" key="4">
    <source>
        <dbReference type="ARBA" id="ARBA00013145"/>
    </source>
</evidence>
<dbReference type="InterPro" id="IPR029061">
    <property type="entry name" value="THDP-binding"/>
</dbReference>
<evidence type="ECO:0000259" key="17">
    <source>
        <dbReference type="Pfam" id="PF02776"/>
    </source>
</evidence>
<dbReference type="GO" id="GO:0009097">
    <property type="term" value="P:isoleucine biosynthetic process"/>
    <property type="evidence" value="ECO:0007669"/>
    <property type="project" value="UniProtKB-UniPathway"/>
</dbReference>
<dbReference type="InterPro" id="IPR012846">
    <property type="entry name" value="Acetolactate_synth_lsu"/>
</dbReference>
<evidence type="ECO:0000256" key="6">
    <source>
        <dbReference type="ARBA" id="ARBA00022630"/>
    </source>
</evidence>
<protein>
    <recommendedName>
        <fullName evidence="4 14">Acetolactate synthase</fullName>
        <ecNumber evidence="4 14">2.2.1.6</ecNumber>
    </recommendedName>
</protein>
<dbReference type="CDD" id="cd02015">
    <property type="entry name" value="TPP_AHAS"/>
    <property type="match status" value="1"/>
</dbReference>
<feature type="domain" description="Thiamine pyrophosphate enzyme TPP-binding" evidence="16">
    <location>
        <begin position="392"/>
        <end position="542"/>
    </location>
</feature>
<dbReference type="Gene3D" id="3.40.50.1220">
    <property type="entry name" value="TPP-binding domain"/>
    <property type="match status" value="1"/>
</dbReference>
<evidence type="ECO:0000256" key="3">
    <source>
        <dbReference type="ARBA" id="ARBA00007812"/>
    </source>
</evidence>
<evidence type="ECO:0000256" key="2">
    <source>
        <dbReference type="ARBA" id="ARBA00005025"/>
    </source>
</evidence>
<organism evidence="18 19">
    <name type="scientific">Andreprevotia lacus DSM 23236</name>
    <dbReference type="NCBI Taxonomy" id="1121001"/>
    <lineage>
        <taxon>Bacteria</taxon>
        <taxon>Pseudomonadati</taxon>
        <taxon>Pseudomonadota</taxon>
        <taxon>Betaproteobacteria</taxon>
        <taxon>Neisseriales</taxon>
        <taxon>Chitinibacteraceae</taxon>
        <taxon>Andreprevotia</taxon>
    </lineage>
</organism>
<evidence type="ECO:0000256" key="5">
    <source>
        <dbReference type="ARBA" id="ARBA00022605"/>
    </source>
</evidence>
<keyword evidence="12 14" id="KW-0100">Branched-chain amino acid biosynthesis</keyword>
<feature type="domain" description="Thiamine pyrophosphate enzyme N-terminal TPP-binding" evidence="17">
    <location>
        <begin position="4"/>
        <end position="116"/>
    </location>
</feature>
<dbReference type="Pfam" id="PF00205">
    <property type="entry name" value="TPP_enzyme_M"/>
    <property type="match status" value="1"/>
</dbReference>
<dbReference type="InterPro" id="IPR045229">
    <property type="entry name" value="TPP_enz"/>
</dbReference>
<dbReference type="UniPathway" id="UPA00049">
    <property type="reaction ID" value="UER00059"/>
</dbReference>
<comment type="similarity">
    <text evidence="3 14">Belongs to the TPP enzyme family.</text>
</comment>
<gene>
    <name evidence="18" type="ORF">SAMN02745857_04160</name>
</gene>
<comment type="pathway">
    <text evidence="1 14">Amino-acid biosynthesis; L-isoleucine biosynthesis; L-isoleucine from 2-oxobutanoate: step 1/4.</text>
</comment>
<keyword evidence="7 14" id="KW-0808">Transferase</keyword>
<dbReference type="NCBIfam" id="TIGR00118">
    <property type="entry name" value="acolac_lg"/>
    <property type="match status" value="1"/>
</dbReference>
<evidence type="ECO:0000256" key="8">
    <source>
        <dbReference type="ARBA" id="ARBA00022723"/>
    </source>
</evidence>
<evidence type="ECO:0000256" key="1">
    <source>
        <dbReference type="ARBA" id="ARBA00004974"/>
    </source>
</evidence>
<dbReference type="UniPathway" id="UPA00047">
    <property type="reaction ID" value="UER00055"/>
</dbReference>
<keyword evidence="9" id="KW-0274">FAD</keyword>
<comment type="cofactor">
    <cofactor evidence="14">
        <name>Mg(2+)</name>
        <dbReference type="ChEBI" id="CHEBI:18420"/>
    </cofactor>
    <text evidence="14">Binds 1 Mg(2+) ion per subunit.</text>
</comment>
<evidence type="ECO:0000256" key="14">
    <source>
        <dbReference type="RuleBase" id="RU003591"/>
    </source>
</evidence>
<dbReference type="EC" id="2.2.1.6" evidence="4 14"/>
<dbReference type="PANTHER" id="PTHR18968:SF13">
    <property type="entry name" value="ACETOLACTATE SYNTHASE CATALYTIC SUBUNIT, MITOCHONDRIAL"/>
    <property type="match status" value="1"/>
</dbReference>
<dbReference type="GO" id="GO:0050660">
    <property type="term" value="F:flavin adenine dinucleotide binding"/>
    <property type="evidence" value="ECO:0007669"/>
    <property type="project" value="InterPro"/>
</dbReference>
<evidence type="ECO:0000259" key="16">
    <source>
        <dbReference type="Pfam" id="PF02775"/>
    </source>
</evidence>
<evidence type="ECO:0000256" key="12">
    <source>
        <dbReference type="ARBA" id="ARBA00023304"/>
    </source>
</evidence>
<comment type="pathway">
    <text evidence="2 14">Amino-acid biosynthesis; L-valine biosynthesis; L-valine from pyruvate: step 1/4.</text>
</comment>
<dbReference type="Proteomes" id="UP000192761">
    <property type="component" value="Unassembled WGS sequence"/>
</dbReference>
<keyword evidence="19" id="KW-1185">Reference proteome</keyword>
<dbReference type="SUPFAM" id="SSF52467">
    <property type="entry name" value="DHS-like NAD/FAD-binding domain"/>
    <property type="match status" value="1"/>
</dbReference>
<dbReference type="GO" id="GO:0005948">
    <property type="term" value="C:acetolactate synthase complex"/>
    <property type="evidence" value="ECO:0007669"/>
    <property type="project" value="TreeGrafter"/>
</dbReference>
<dbReference type="Pfam" id="PF02775">
    <property type="entry name" value="TPP_enzyme_C"/>
    <property type="match status" value="1"/>
</dbReference>
<evidence type="ECO:0000313" key="19">
    <source>
        <dbReference type="Proteomes" id="UP000192761"/>
    </source>
</evidence>
<keyword evidence="10 14" id="KW-0460">Magnesium</keyword>
<dbReference type="Pfam" id="PF02776">
    <property type="entry name" value="TPP_enzyme_N"/>
    <property type="match status" value="1"/>
</dbReference>
<dbReference type="EMBL" id="FWXD01000046">
    <property type="protein sequence ID" value="SMC29819.1"/>
    <property type="molecule type" value="Genomic_DNA"/>
</dbReference>
<keyword evidence="11 14" id="KW-0786">Thiamine pyrophosphate</keyword>
<dbReference type="InterPro" id="IPR012000">
    <property type="entry name" value="Thiamin_PyroP_enz_cen_dom"/>
</dbReference>
<name>A0A1W1Y0U6_9NEIS</name>
<dbReference type="InterPro" id="IPR011766">
    <property type="entry name" value="TPP_enzyme_TPP-bd"/>
</dbReference>
<sequence length="588" mass="64484">MEISGAEIVSRCLAEENVEFVFGYPGGAVLEIYDSIFKQEKFKHVLVRHEQAAVHAADAYSRSSNKVGVALVTSGPGATNALTGIATAYMDSIPMVVISGQVPSAAIGLDAFQEVDMIGCSRPIVKHNFLVKDVRDLAATFKKAFYIAASGRPGPVVIDIPKDVTMAKCEFSYPESVSIRSYNPPVKGHPGQIKKAAQLLADAKRPYIYVGGGAVQGGASAQVTELVRLLGVPCTNTLMGLGALDGTDPNFVGMLGMHGTYEANLAMQYCDVLIAVGARFDDRVISSPSQFLSSPKKIVHIDIDPSSIAKRVKVDVPIVGDVKSVLNDLIAVLKEQNLRPNPDALAHWWKQIDEWRKPNSLLYTPSTEVIKPQSVIEALWQVTNGEAIVTSDVGQHQMWAAQYYKFRRPKQWINSGGLGTMGFGLPAAMGAQLANPDAQVACVTGEGSIQMNIQELSTCKQYHTPVKVLSLNNRYLGMVRQWQEFFYGTRYSESYMDALPDFVKIAEAYGHVGFKVENPADVEPVLKEAFGPALKERLVFIDFRTDQRENVFPMIQNGKGLNQMDLPEHMRGMQQTPFENNRDYGNLC</sequence>
<reference evidence="18 19" key="1">
    <citation type="submission" date="2017-04" db="EMBL/GenBank/DDBJ databases">
        <authorList>
            <person name="Afonso C.L."/>
            <person name="Miller P.J."/>
            <person name="Scott M.A."/>
            <person name="Spackman E."/>
            <person name="Goraichik I."/>
            <person name="Dimitrov K.M."/>
            <person name="Suarez D.L."/>
            <person name="Swayne D.E."/>
        </authorList>
    </citation>
    <scope>NUCLEOTIDE SEQUENCE [LARGE SCALE GENOMIC DNA]</scope>
    <source>
        <strain evidence="18 19">DSM 23236</strain>
    </source>
</reference>
<dbReference type="STRING" id="1121001.SAMN02745857_04160"/>
<evidence type="ECO:0000256" key="7">
    <source>
        <dbReference type="ARBA" id="ARBA00022679"/>
    </source>
</evidence>
<dbReference type="InterPro" id="IPR039368">
    <property type="entry name" value="AHAS_TPP"/>
</dbReference>